<accession>A0A0V0GSM4</accession>
<sequence length="100" mass="11588">MVVFFSKPEGTRMTVNVVLTLVFILSLGGTVVPDVYVFYCSFFKNKDILSSDMFVFFIEIGRNKGNSKCCLYPGLRSFTKWYPMFMLLLFFKIKFPIAVH</sequence>
<dbReference type="EMBL" id="GEDG01031724">
    <property type="protein sequence ID" value="JAP11215.1"/>
    <property type="molecule type" value="Transcribed_RNA"/>
</dbReference>
<proteinExistence type="predicted"/>
<reference evidence="1" key="1">
    <citation type="submission" date="2015-12" db="EMBL/GenBank/DDBJ databases">
        <title>Gene expression during late stages of embryo sac development: a critical building block for successful pollen-pistil interactions.</title>
        <authorList>
            <person name="Liu Y."/>
            <person name="Joly V."/>
            <person name="Sabar M."/>
            <person name="Matton D.P."/>
        </authorList>
    </citation>
    <scope>NUCLEOTIDE SEQUENCE</scope>
</reference>
<organism evidence="1">
    <name type="scientific">Solanum chacoense</name>
    <name type="common">Chaco potato</name>
    <dbReference type="NCBI Taxonomy" id="4108"/>
    <lineage>
        <taxon>Eukaryota</taxon>
        <taxon>Viridiplantae</taxon>
        <taxon>Streptophyta</taxon>
        <taxon>Embryophyta</taxon>
        <taxon>Tracheophyta</taxon>
        <taxon>Spermatophyta</taxon>
        <taxon>Magnoliopsida</taxon>
        <taxon>eudicotyledons</taxon>
        <taxon>Gunneridae</taxon>
        <taxon>Pentapetalae</taxon>
        <taxon>asterids</taxon>
        <taxon>lamiids</taxon>
        <taxon>Solanales</taxon>
        <taxon>Solanaceae</taxon>
        <taxon>Solanoideae</taxon>
        <taxon>Solaneae</taxon>
        <taxon>Solanum</taxon>
    </lineage>
</organism>
<evidence type="ECO:0000313" key="1">
    <source>
        <dbReference type="EMBL" id="JAP11215.1"/>
    </source>
</evidence>
<name>A0A0V0GSM4_SOLCH</name>
<dbReference type="AlphaFoldDB" id="A0A0V0GSM4"/>
<protein>
    <submittedName>
        <fullName evidence="1">Putative ovule protein</fullName>
    </submittedName>
</protein>